<feature type="binding site" evidence="17">
    <location>
        <begin position="661"/>
        <end position="668"/>
    </location>
    <ligand>
        <name>ATP</name>
        <dbReference type="ChEBI" id="CHEBI:30616"/>
    </ligand>
</feature>
<keyword evidence="4 17" id="KW-0677">Repeat</keyword>
<keyword evidence="5 17" id="KW-0547">Nucleotide-binding</keyword>
<dbReference type="PROSITE" id="PS00211">
    <property type="entry name" value="ABC_TRANSPORTER_1"/>
    <property type="match status" value="2"/>
</dbReference>
<dbReference type="GO" id="GO:0006289">
    <property type="term" value="P:nucleotide-excision repair"/>
    <property type="evidence" value="ECO:0007669"/>
    <property type="project" value="UniProtKB-UniRule"/>
</dbReference>
<dbReference type="GO" id="GO:0009380">
    <property type="term" value="C:excinuclease repair complex"/>
    <property type="evidence" value="ECO:0007669"/>
    <property type="project" value="InterPro"/>
</dbReference>
<evidence type="ECO:0000259" key="18">
    <source>
        <dbReference type="PROSITE" id="PS50893"/>
    </source>
</evidence>
<evidence type="ECO:0000256" key="11">
    <source>
        <dbReference type="ARBA" id="ARBA00022881"/>
    </source>
</evidence>
<evidence type="ECO:0000256" key="9">
    <source>
        <dbReference type="ARBA" id="ARBA00022833"/>
    </source>
</evidence>
<evidence type="ECO:0000256" key="12">
    <source>
        <dbReference type="ARBA" id="ARBA00023125"/>
    </source>
</evidence>
<dbReference type="GO" id="GO:0008270">
    <property type="term" value="F:zinc ion binding"/>
    <property type="evidence" value="ECO:0007669"/>
    <property type="project" value="UniProtKB-UniRule"/>
</dbReference>
<dbReference type="PANTHER" id="PTHR43152">
    <property type="entry name" value="UVRABC SYSTEM PROTEIN A"/>
    <property type="match status" value="1"/>
</dbReference>
<evidence type="ECO:0000256" key="1">
    <source>
        <dbReference type="ARBA" id="ARBA00004496"/>
    </source>
</evidence>
<dbReference type="Pfam" id="PF17760">
    <property type="entry name" value="UvrA_inter"/>
    <property type="match status" value="1"/>
</dbReference>
<keyword evidence="7 17" id="KW-0228">DNA excision</keyword>
<evidence type="ECO:0000313" key="20">
    <source>
        <dbReference type="Proteomes" id="UP000229098"/>
    </source>
</evidence>
<dbReference type="NCBIfam" id="TIGR00630">
    <property type="entry name" value="uvra"/>
    <property type="match status" value="1"/>
</dbReference>
<evidence type="ECO:0000256" key="3">
    <source>
        <dbReference type="ARBA" id="ARBA00022723"/>
    </source>
</evidence>
<feature type="zinc finger region" description="C4-type" evidence="17">
    <location>
        <begin position="760"/>
        <end position="786"/>
    </location>
</feature>
<keyword evidence="12 17" id="KW-0238">DNA-binding</keyword>
<comment type="caution">
    <text evidence="19">The sequence shown here is derived from an EMBL/GenBank/DDBJ whole genome shotgun (WGS) entry which is preliminary data.</text>
</comment>
<accession>A0A2M8KWY3</accession>
<dbReference type="GO" id="GO:0016887">
    <property type="term" value="F:ATP hydrolysis activity"/>
    <property type="evidence" value="ECO:0007669"/>
    <property type="project" value="InterPro"/>
</dbReference>
<dbReference type="PROSITE" id="PS50893">
    <property type="entry name" value="ABC_TRANSPORTER_2"/>
    <property type="match status" value="1"/>
</dbReference>
<protein>
    <recommendedName>
        <fullName evidence="15 17">UvrABC system protein A</fullName>
        <shortName evidence="17">UvrA protein</shortName>
    </recommendedName>
    <alternativeName>
        <fullName evidence="16 17">Excinuclease ABC subunit A</fullName>
    </alternativeName>
</protein>
<dbReference type="HAMAP" id="MF_00205">
    <property type="entry name" value="UvrA"/>
    <property type="match status" value="1"/>
</dbReference>
<evidence type="ECO:0000256" key="5">
    <source>
        <dbReference type="ARBA" id="ARBA00022741"/>
    </source>
</evidence>
<keyword evidence="17" id="KW-0742">SOS response</keyword>
<evidence type="ECO:0000256" key="16">
    <source>
        <dbReference type="ARBA" id="ARBA00042156"/>
    </source>
</evidence>
<keyword evidence="10 17" id="KW-0067">ATP-binding</keyword>
<keyword evidence="2 17" id="KW-0963">Cytoplasm</keyword>
<dbReference type="CDD" id="cd03271">
    <property type="entry name" value="ABC_UvrA_II"/>
    <property type="match status" value="1"/>
</dbReference>
<dbReference type="Gene3D" id="3.40.50.300">
    <property type="entry name" value="P-loop containing nucleotide triphosphate hydrolases"/>
    <property type="match status" value="3"/>
</dbReference>
<dbReference type="Pfam" id="PF17755">
    <property type="entry name" value="UvrA_DNA-bind"/>
    <property type="match status" value="1"/>
</dbReference>
<sequence length="957" mass="105732">MAKKASKKSTSRKKSVLSKAELPPLGNAHAIQVRGARAHNLKNVSVDIPRDKFVVITGLSGSGKSSLAFDTVYAEAERRFVESLSAYARQFLGVKEKPDVDSIEGLSPAIAIDQKSVSRNPRSTVGTITEIYDYLRILYARIGIPHCPECGKPVRRQSVDEIIARILSMPVRTQAILLAPIVRGRKGEHKGVLEEIQKKGFARVRIDGVVIRTEEAVDKALDPKRKHSIEVVVDRIVVDDGLDRPRLADSLETALKIGKGIAAVDTGKEELMFSEHFACPDCGVSLPELEPRLFSFNSPYGACPACTGIGHTLEIDADLVFPNKTLTLAEGAIQPWAKASHRVGRQSWYWWMLEDVSERHKFSLHTPIKDLPKSAVNVILNGDDTDSKEGKQGFEGVISNLKRRWKETDSEWTRAEIEKYMRSQVCPACNGARLKPESLGVKINKKNIADIGRMDVQSAAPFFEDILEQSSFEQKKITRPLVKEIVGRLTFLIDVGLEYVTLDRESTTLSGGEAQRVRLATQIGSRLTGVTYVLDEPSIGLHPRDHGRLIETLKKLRDLGNTILVVEHDRETMQEADWIIDLGPGAGKHGGMIIFEGTAEELLKASTLTGHYLSHRKHIAIPVSTPPKSKKTYLTIKGASGNNLKNITTKIPLGEFVCIAGVSGSGKSTLVNDTLGRALMQYFYRSKAEPSPHKSIEGLEHIDKVVIVDQSPIGRTPRSNPATYTGAFSFIREAFARTREARSRGYKAGRFSFNVKGGRCEVCEGQGVRKIEMYFLPDIYIECEECRGKRYNQEALSILYNERTIADVLEMPIEEAYIFFKDIPAIASRLETLVHVGLGYMHLGQPATTLSGGEAQRVKLATELAKKATGKTLYILDEPTTGLHFEDIRRLLEVLRALVEKGNSVLVIEHNTDVLKNADWIIELGPEGGSAGGIIVAEGTPKDIASTKKSPTQKWLI</sequence>
<dbReference type="GO" id="GO:0005737">
    <property type="term" value="C:cytoplasm"/>
    <property type="evidence" value="ECO:0007669"/>
    <property type="project" value="UniProtKB-SubCell"/>
</dbReference>
<evidence type="ECO:0000256" key="8">
    <source>
        <dbReference type="ARBA" id="ARBA00022771"/>
    </source>
</evidence>
<dbReference type="InterPro" id="IPR003439">
    <property type="entry name" value="ABC_transporter-like_ATP-bd"/>
</dbReference>
<evidence type="ECO:0000256" key="10">
    <source>
        <dbReference type="ARBA" id="ARBA00022840"/>
    </source>
</evidence>
<evidence type="ECO:0000256" key="2">
    <source>
        <dbReference type="ARBA" id="ARBA00022490"/>
    </source>
</evidence>
<name>A0A2M8KWY3_9BACT</name>
<keyword evidence="6 17" id="KW-0227">DNA damage</keyword>
<dbReference type="GO" id="GO:0009432">
    <property type="term" value="P:SOS response"/>
    <property type="evidence" value="ECO:0007669"/>
    <property type="project" value="UniProtKB-UniRule"/>
</dbReference>
<dbReference type="SMART" id="SM00382">
    <property type="entry name" value="AAA"/>
    <property type="match status" value="1"/>
</dbReference>
<keyword evidence="9 17" id="KW-0862">Zinc</keyword>
<evidence type="ECO:0000313" key="19">
    <source>
        <dbReference type="EMBL" id="PJE64402.1"/>
    </source>
</evidence>
<dbReference type="Proteomes" id="UP000229098">
    <property type="component" value="Unassembled WGS sequence"/>
</dbReference>
<dbReference type="EMBL" id="PFEF01000006">
    <property type="protein sequence ID" value="PJE64402.1"/>
    <property type="molecule type" value="Genomic_DNA"/>
</dbReference>
<dbReference type="SUPFAM" id="SSF52540">
    <property type="entry name" value="P-loop containing nucleoside triphosphate hydrolases"/>
    <property type="match status" value="2"/>
</dbReference>
<evidence type="ECO:0000256" key="6">
    <source>
        <dbReference type="ARBA" id="ARBA00022763"/>
    </source>
</evidence>
<dbReference type="GO" id="GO:0009381">
    <property type="term" value="F:excinuclease ABC activity"/>
    <property type="evidence" value="ECO:0007669"/>
    <property type="project" value="UniProtKB-UniRule"/>
</dbReference>
<evidence type="ECO:0000256" key="14">
    <source>
        <dbReference type="ARBA" id="ARBA00038000"/>
    </source>
</evidence>
<keyword evidence="13 17" id="KW-0234">DNA repair</keyword>
<evidence type="ECO:0000256" key="7">
    <source>
        <dbReference type="ARBA" id="ARBA00022769"/>
    </source>
</evidence>
<dbReference type="InterPro" id="IPR003593">
    <property type="entry name" value="AAA+_ATPase"/>
</dbReference>
<comment type="similarity">
    <text evidence="14 17">Belongs to the ABC transporter superfamily. UvrA family.</text>
</comment>
<reference evidence="20" key="1">
    <citation type="submission" date="2017-09" db="EMBL/GenBank/DDBJ databases">
        <title>Depth-based differentiation of microbial function through sediment-hosted aquifers and enrichment of novel symbionts in the deep terrestrial subsurface.</title>
        <authorList>
            <person name="Probst A.J."/>
            <person name="Ladd B."/>
            <person name="Jarett J.K."/>
            <person name="Geller-Mcgrath D.E."/>
            <person name="Sieber C.M.K."/>
            <person name="Emerson J.B."/>
            <person name="Anantharaman K."/>
            <person name="Thomas B.C."/>
            <person name="Malmstrom R."/>
            <person name="Stieglmeier M."/>
            <person name="Klingl A."/>
            <person name="Woyke T."/>
            <person name="Ryan C.M."/>
            <person name="Banfield J.F."/>
        </authorList>
    </citation>
    <scope>NUCLEOTIDE SEQUENCE [LARGE SCALE GENOMIC DNA]</scope>
</reference>
<organism evidence="19 20">
    <name type="scientific">Candidatus Ryanbacteria bacterium CG10_big_fil_rev_8_21_14_0_10_43_42</name>
    <dbReference type="NCBI Taxonomy" id="1974864"/>
    <lineage>
        <taxon>Bacteria</taxon>
        <taxon>Candidatus Ryaniibacteriota</taxon>
    </lineage>
</organism>
<dbReference type="Gene3D" id="3.30.190.20">
    <property type="match status" value="1"/>
</dbReference>
<dbReference type="PANTHER" id="PTHR43152:SF3">
    <property type="entry name" value="UVRABC SYSTEM PROTEIN A"/>
    <property type="match status" value="1"/>
</dbReference>
<dbReference type="CDD" id="cd03270">
    <property type="entry name" value="ABC_UvrA_I"/>
    <property type="match status" value="1"/>
</dbReference>
<dbReference type="NCBIfam" id="NF001503">
    <property type="entry name" value="PRK00349.1"/>
    <property type="match status" value="1"/>
</dbReference>
<dbReference type="GO" id="GO:0005524">
    <property type="term" value="F:ATP binding"/>
    <property type="evidence" value="ECO:0007669"/>
    <property type="project" value="UniProtKB-UniRule"/>
</dbReference>
<gene>
    <name evidence="17" type="primary">uvrA</name>
    <name evidence="19" type="ORF">COU90_03065</name>
</gene>
<dbReference type="Gene3D" id="1.10.8.280">
    <property type="entry name" value="ABC transporter ATPase domain-like"/>
    <property type="match status" value="1"/>
</dbReference>
<comment type="subcellular location">
    <subcellularLocation>
        <location evidence="1 17">Cytoplasm</location>
    </subcellularLocation>
</comment>
<dbReference type="InterPro" id="IPR041102">
    <property type="entry name" value="UvrA_inter"/>
</dbReference>
<evidence type="ECO:0000256" key="17">
    <source>
        <dbReference type="HAMAP-Rule" id="MF_00205"/>
    </source>
</evidence>
<dbReference type="InterPro" id="IPR041552">
    <property type="entry name" value="UvrA_DNA-bd"/>
</dbReference>
<dbReference type="AlphaFoldDB" id="A0A2M8KWY3"/>
<comment type="subunit">
    <text evidence="17">Forms a heterotetramer with UvrB during the search for lesions.</text>
</comment>
<keyword evidence="8 17" id="KW-0863">Zinc-finger</keyword>
<evidence type="ECO:0000256" key="4">
    <source>
        <dbReference type="ARBA" id="ARBA00022737"/>
    </source>
</evidence>
<evidence type="ECO:0000256" key="13">
    <source>
        <dbReference type="ARBA" id="ARBA00023204"/>
    </source>
</evidence>
<keyword evidence="3 17" id="KW-0479">Metal-binding</keyword>
<keyword evidence="11 17" id="KW-0267">Excision nuclease</keyword>
<feature type="domain" description="ABC transporter" evidence="18">
    <location>
        <begin position="627"/>
        <end position="957"/>
    </location>
</feature>
<dbReference type="Gene3D" id="1.20.1580.10">
    <property type="entry name" value="ABC transporter ATPase like domain"/>
    <property type="match status" value="3"/>
</dbReference>
<comment type="function">
    <text evidence="17">The UvrABC repair system catalyzes the recognition and processing of DNA lesions. UvrA is an ATPase and a DNA-binding protein. A damage recognition complex composed of 2 UvrA and 2 UvrB subunits scans DNA for abnormalities. When the presence of a lesion has been verified by UvrB, the UvrA molecules dissociate.</text>
</comment>
<dbReference type="InterPro" id="IPR004602">
    <property type="entry name" value="UvrA"/>
</dbReference>
<evidence type="ECO:0000256" key="15">
    <source>
        <dbReference type="ARBA" id="ARBA00039316"/>
    </source>
</evidence>
<feature type="binding site" evidence="17">
    <location>
        <begin position="58"/>
        <end position="65"/>
    </location>
    <ligand>
        <name>ATP</name>
        <dbReference type="ChEBI" id="CHEBI:30616"/>
    </ligand>
</feature>
<dbReference type="GO" id="GO:0003677">
    <property type="term" value="F:DNA binding"/>
    <property type="evidence" value="ECO:0007669"/>
    <property type="project" value="UniProtKB-UniRule"/>
</dbReference>
<feature type="zinc finger region" description="C4-type" evidence="17">
    <location>
        <begin position="279"/>
        <end position="306"/>
    </location>
</feature>
<dbReference type="InterPro" id="IPR017871">
    <property type="entry name" value="ABC_transporter-like_CS"/>
</dbReference>
<proteinExistence type="inferred from homology"/>
<dbReference type="InterPro" id="IPR027417">
    <property type="entry name" value="P-loop_NTPase"/>
</dbReference>